<evidence type="ECO:0000256" key="1">
    <source>
        <dbReference type="SAM" id="MobiDB-lite"/>
    </source>
</evidence>
<dbReference type="EMBL" id="AP019377">
    <property type="protein sequence ID" value="BBH95001.1"/>
    <property type="molecule type" value="Genomic_DNA"/>
</dbReference>
<protein>
    <submittedName>
        <fullName evidence="2">Uncharacterized protein</fullName>
    </submittedName>
</protein>
<proteinExistence type="predicted"/>
<sequence>MRNPPKRLHSQAVPGAASGKQPTIEKAEDLDLGQRGACERADSLGAIARAMVSDKGQNRPVIWLPESKRDQTDGRPQLDKIRRGAGAISESMLM</sequence>
<reference evidence="2" key="1">
    <citation type="submission" date="2018-12" db="EMBL/GenBank/DDBJ databases">
        <title>Novel natural products biosynthetic potential of the class Ktedonobacteria.</title>
        <authorList>
            <person name="Zheng Y."/>
            <person name="Saitou A."/>
            <person name="Wang C.M."/>
            <person name="Toyoda A."/>
            <person name="Minakuchi Y."/>
            <person name="Sekiguchi Y."/>
            <person name="Ueda K."/>
            <person name="Takano H."/>
            <person name="Sakai Y."/>
            <person name="Yokota A."/>
            <person name="Yabe S."/>
        </authorList>
    </citation>
    <scope>NUCLEOTIDE SEQUENCE</scope>
    <source>
        <strain evidence="2">A3-2</strain>
    </source>
</reference>
<evidence type="ECO:0000313" key="2">
    <source>
        <dbReference type="EMBL" id="BBH95001.1"/>
    </source>
</evidence>
<dbReference type="AlphaFoldDB" id="A0A455T6C6"/>
<organism evidence="2">
    <name type="scientific">Thermogemmatispora argillosa</name>
    <dbReference type="NCBI Taxonomy" id="2045280"/>
    <lineage>
        <taxon>Bacteria</taxon>
        <taxon>Bacillati</taxon>
        <taxon>Chloroflexota</taxon>
        <taxon>Ktedonobacteria</taxon>
        <taxon>Thermogemmatisporales</taxon>
        <taxon>Thermogemmatisporaceae</taxon>
        <taxon>Thermogemmatispora</taxon>
    </lineage>
</organism>
<gene>
    <name evidence="2" type="ORF">KTA_32000</name>
</gene>
<name>A0A455T6C6_9CHLR</name>
<feature type="region of interest" description="Disordered" evidence="1">
    <location>
        <begin position="1"/>
        <end position="31"/>
    </location>
</feature>
<accession>A0A455T6C6</accession>